<keyword evidence="3" id="KW-0812">Transmembrane</keyword>
<dbReference type="Pfam" id="PF00067">
    <property type="entry name" value="p450"/>
    <property type="match status" value="1"/>
</dbReference>
<evidence type="ECO:0000256" key="3">
    <source>
        <dbReference type="ARBA" id="ARBA00022692"/>
    </source>
</evidence>
<dbReference type="AlphaFoldDB" id="A0A2P6SN50"/>
<evidence type="ECO:0000256" key="5">
    <source>
        <dbReference type="ARBA" id="ARBA00022989"/>
    </source>
</evidence>
<evidence type="ECO:0000313" key="7">
    <source>
        <dbReference type="EMBL" id="PRQ60116.1"/>
    </source>
</evidence>
<evidence type="ECO:0000256" key="6">
    <source>
        <dbReference type="ARBA" id="ARBA00023136"/>
    </source>
</evidence>
<keyword evidence="8" id="KW-1185">Reference proteome</keyword>
<dbReference type="PRINTS" id="PR00463">
    <property type="entry name" value="EP450I"/>
</dbReference>
<comment type="subcellular location">
    <subcellularLocation>
        <location evidence="2">Membrane</location>
        <topology evidence="2">Single-pass membrane protein</topology>
    </subcellularLocation>
</comment>
<protein>
    <submittedName>
        <fullName evidence="7">Putative cytochrome P450</fullName>
    </submittedName>
</protein>
<dbReference type="InterPro" id="IPR002401">
    <property type="entry name" value="Cyt_P450_E_grp-I"/>
</dbReference>
<name>A0A2P6SN50_ROSCH</name>
<dbReference type="GO" id="GO:0020037">
    <property type="term" value="F:heme binding"/>
    <property type="evidence" value="ECO:0007669"/>
    <property type="project" value="InterPro"/>
</dbReference>
<dbReference type="Proteomes" id="UP000238479">
    <property type="component" value="Chromosome 1"/>
</dbReference>
<proteinExistence type="predicted"/>
<dbReference type="InterPro" id="IPR001128">
    <property type="entry name" value="Cyt_P450"/>
</dbReference>
<dbReference type="InterPro" id="IPR036396">
    <property type="entry name" value="Cyt_P450_sf"/>
</dbReference>
<comment type="caution">
    <text evidence="7">The sequence shown here is derived from an EMBL/GenBank/DDBJ whole genome shotgun (WGS) entry which is preliminary data.</text>
</comment>
<dbReference type="Gene3D" id="1.10.630.10">
    <property type="entry name" value="Cytochrome P450"/>
    <property type="match status" value="1"/>
</dbReference>
<dbReference type="GO" id="GO:0005506">
    <property type="term" value="F:iron ion binding"/>
    <property type="evidence" value="ECO:0007669"/>
    <property type="project" value="InterPro"/>
</dbReference>
<dbReference type="OMA" id="LWIMANI"/>
<keyword evidence="5" id="KW-1133">Transmembrane helix</keyword>
<reference evidence="7 8" key="1">
    <citation type="journal article" date="2018" name="Nat. Genet.">
        <title>The Rosa genome provides new insights in the design of modern roses.</title>
        <authorList>
            <person name="Bendahmane M."/>
        </authorList>
    </citation>
    <scope>NUCLEOTIDE SEQUENCE [LARGE SCALE GENOMIC DNA]</scope>
    <source>
        <strain evidence="8">cv. Old Blush</strain>
    </source>
</reference>
<organism evidence="7 8">
    <name type="scientific">Rosa chinensis</name>
    <name type="common">China rose</name>
    <dbReference type="NCBI Taxonomy" id="74649"/>
    <lineage>
        <taxon>Eukaryota</taxon>
        <taxon>Viridiplantae</taxon>
        <taxon>Streptophyta</taxon>
        <taxon>Embryophyta</taxon>
        <taxon>Tracheophyta</taxon>
        <taxon>Spermatophyta</taxon>
        <taxon>Magnoliopsida</taxon>
        <taxon>eudicotyledons</taxon>
        <taxon>Gunneridae</taxon>
        <taxon>Pentapetalae</taxon>
        <taxon>rosids</taxon>
        <taxon>fabids</taxon>
        <taxon>Rosales</taxon>
        <taxon>Rosaceae</taxon>
        <taxon>Rosoideae</taxon>
        <taxon>Rosoideae incertae sedis</taxon>
        <taxon>Rosa</taxon>
    </lineage>
</organism>
<keyword evidence="4" id="KW-0479">Metal-binding</keyword>
<dbReference type="Gramene" id="PRQ60116">
    <property type="protein sequence ID" value="PRQ60116"/>
    <property type="gene ID" value="RchiOBHm_Chr1g0377721"/>
</dbReference>
<evidence type="ECO:0000256" key="2">
    <source>
        <dbReference type="ARBA" id="ARBA00004167"/>
    </source>
</evidence>
<dbReference type="GO" id="GO:0016020">
    <property type="term" value="C:membrane"/>
    <property type="evidence" value="ECO:0007669"/>
    <property type="project" value="UniProtKB-SubCell"/>
</dbReference>
<gene>
    <name evidence="7" type="ORF">RchiOBHm_Chr1g0377721</name>
</gene>
<keyword evidence="6" id="KW-0472">Membrane</keyword>
<dbReference type="SUPFAM" id="SSF48264">
    <property type="entry name" value="Cytochrome P450"/>
    <property type="match status" value="1"/>
</dbReference>
<dbReference type="InterPro" id="IPR051103">
    <property type="entry name" value="Plant_metabolite_P450s"/>
</dbReference>
<dbReference type="PANTHER" id="PTHR24298:SF800">
    <property type="entry name" value="CYTOCHROME P450 89A2-RELATED"/>
    <property type="match status" value="1"/>
</dbReference>
<dbReference type="EMBL" id="PDCK01000039">
    <property type="protein sequence ID" value="PRQ60116.1"/>
    <property type="molecule type" value="Genomic_DNA"/>
</dbReference>
<sequence length="122" mass="14308">MLLSLGRFGFLNIWPSVTKILFKKQWNNFLMIRKELEDVFIPLIQERSKSKQERLSKVDQSDEFVLSYVDTLQDLQLPEEKRKLGEEEIVSLCYEILMAGVDTTSTALLWIMANIVKYPHVQ</sequence>
<accession>A0A2P6SN50</accession>
<comment type="cofactor">
    <cofactor evidence="1">
        <name>heme</name>
        <dbReference type="ChEBI" id="CHEBI:30413"/>
    </cofactor>
</comment>
<evidence type="ECO:0000313" key="8">
    <source>
        <dbReference type="Proteomes" id="UP000238479"/>
    </source>
</evidence>
<dbReference type="GO" id="GO:0016709">
    <property type="term" value="F:oxidoreductase activity, acting on paired donors, with incorporation or reduction of molecular oxygen, NAD(P)H as one donor, and incorporation of one atom of oxygen"/>
    <property type="evidence" value="ECO:0007669"/>
    <property type="project" value="TreeGrafter"/>
</dbReference>
<dbReference type="PANTHER" id="PTHR24298">
    <property type="entry name" value="FLAVONOID 3'-MONOOXYGENASE-RELATED"/>
    <property type="match status" value="1"/>
</dbReference>
<evidence type="ECO:0000256" key="1">
    <source>
        <dbReference type="ARBA" id="ARBA00001971"/>
    </source>
</evidence>
<evidence type="ECO:0000256" key="4">
    <source>
        <dbReference type="ARBA" id="ARBA00022723"/>
    </source>
</evidence>